<protein>
    <submittedName>
        <fullName evidence="1">Sulfur carrier protein ThiS</fullName>
    </submittedName>
</protein>
<dbReference type="Pfam" id="PF02597">
    <property type="entry name" value="ThiS"/>
    <property type="match status" value="1"/>
</dbReference>
<sequence length="70" mass="7674">MKFFVNGEPRESEAETIEALFALEAEESGIEGPQGIAIALNGRVLRRKDWAETTITPGDRIEIVRAMQGG</sequence>
<gene>
    <name evidence="1" type="primary">thiS</name>
    <name evidence="1" type="ORF">ACFQE0_25145</name>
</gene>
<dbReference type="Gene3D" id="3.10.20.30">
    <property type="match status" value="1"/>
</dbReference>
<evidence type="ECO:0000313" key="2">
    <source>
        <dbReference type="Proteomes" id="UP001596292"/>
    </source>
</evidence>
<dbReference type="RefSeq" id="WP_378974569.1">
    <property type="nucleotide sequence ID" value="NZ_JBHSWN010000001.1"/>
</dbReference>
<reference evidence="2" key="1">
    <citation type="journal article" date="2019" name="Int. J. Syst. Evol. Microbiol.">
        <title>The Global Catalogue of Microorganisms (GCM) 10K type strain sequencing project: providing services to taxonomists for standard genome sequencing and annotation.</title>
        <authorList>
            <consortium name="The Broad Institute Genomics Platform"/>
            <consortium name="The Broad Institute Genome Sequencing Center for Infectious Disease"/>
            <person name="Wu L."/>
            <person name="Ma J."/>
        </authorList>
    </citation>
    <scope>NUCLEOTIDE SEQUENCE [LARGE SCALE GENOMIC DNA]</scope>
    <source>
        <strain evidence="2">CCUG 48316</strain>
    </source>
</reference>
<comment type="caution">
    <text evidence="1">The sequence shown here is derived from an EMBL/GenBank/DDBJ whole genome shotgun (WGS) entry which is preliminary data.</text>
</comment>
<dbReference type="NCBIfam" id="TIGR01683">
    <property type="entry name" value="thiS"/>
    <property type="match status" value="1"/>
</dbReference>
<keyword evidence="2" id="KW-1185">Reference proteome</keyword>
<dbReference type="InterPro" id="IPR016155">
    <property type="entry name" value="Mopterin_synth/thiamin_S_b"/>
</dbReference>
<dbReference type="PANTHER" id="PTHR34472">
    <property type="entry name" value="SULFUR CARRIER PROTEIN THIS"/>
    <property type="match status" value="1"/>
</dbReference>
<dbReference type="PANTHER" id="PTHR34472:SF1">
    <property type="entry name" value="SULFUR CARRIER PROTEIN THIS"/>
    <property type="match status" value="1"/>
</dbReference>
<name>A0ABW2BSJ3_9HYPH</name>
<evidence type="ECO:0000313" key="1">
    <source>
        <dbReference type="EMBL" id="MFC6792555.1"/>
    </source>
</evidence>
<dbReference type="Proteomes" id="UP001596292">
    <property type="component" value="Unassembled WGS sequence"/>
</dbReference>
<dbReference type="CDD" id="cd00565">
    <property type="entry name" value="Ubl_ThiS"/>
    <property type="match status" value="1"/>
</dbReference>
<dbReference type="SUPFAM" id="SSF54285">
    <property type="entry name" value="MoaD/ThiS"/>
    <property type="match status" value="1"/>
</dbReference>
<accession>A0ABW2BSJ3</accession>
<dbReference type="InterPro" id="IPR012675">
    <property type="entry name" value="Beta-grasp_dom_sf"/>
</dbReference>
<dbReference type="EMBL" id="JBHSWN010000001">
    <property type="protein sequence ID" value="MFC6792555.1"/>
    <property type="molecule type" value="Genomic_DNA"/>
</dbReference>
<dbReference type="InterPro" id="IPR003749">
    <property type="entry name" value="ThiS/MoaD-like"/>
</dbReference>
<organism evidence="1 2">
    <name type="scientific">Methylobacterium komagatae</name>
    <dbReference type="NCBI Taxonomy" id="374425"/>
    <lineage>
        <taxon>Bacteria</taxon>
        <taxon>Pseudomonadati</taxon>
        <taxon>Pseudomonadota</taxon>
        <taxon>Alphaproteobacteria</taxon>
        <taxon>Hyphomicrobiales</taxon>
        <taxon>Methylobacteriaceae</taxon>
        <taxon>Methylobacterium</taxon>
    </lineage>
</organism>
<dbReference type="InterPro" id="IPR010035">
    <property type="entry name" value="Thi_S"/>
</dbReference>
<proteinExistence type="predicted"/>